<feature type="transmembrane region" description="Helical" evidence="1">
    <location>
        <begin position="135"/>
        <end position="154"/>
    </location>
</feature>
<dbReference type="AlphaFoldDB" id="A0A4R6VCJ4"/>
<proteinExistence type="predicted"/>
<keyword evidence="1" id="KW-1133">Transmembrane helix</keyword>
<keyword evidence="1" id="KW-0812">Transmembrane</keyword>
<evidence type="ECO:0000256" key="1">
    <source>
        <dbReference type="SAM" id="Phobius"/>
    </source>
</evidence>
<dbReference type="RefSeq" id="WP_133573934.1">
    <property type="nucleotide sequence ID" value="NZ_SNYR01000004.1"/>
</dbReference>
<feature type="transmembrane region" description="Helical" evidence="1">
    <location>
        <begin position="102"/>
        <end position="123"/>
    </location>
</feature>
<feature type="transmembrane region" description="Helical" evidence="1">
    <location>
        <begin position="161"/>
        <end position="182"/>
    </location>
</feature>
<evidence type="ECO:0008006" key="4">
    <source>
        <dbReference type="Google" id="ProtNLM"/>
    </source>
</evidence>
<feature type="transmembrane region" description="Helical" evidence="1">
    <location>
        <begin position="62"/>
        <end position="81"/>
    </location>
</feature>
<feature type="transmembrane region" description="Helical" evidence="1">
    <location>
        <begin position="238"/>
        <end position="260"/>
    </location>
</feature>
<dbReference type="EMBL" id="SNYR01000004">
    <property type="protein sequence ID" value="TDQ60442.1"/>
    <property type="molecule type" value="Genomic_DNA"/>
</dbReference>
<feature type="transmembrane region" description="Helical" evidence="1">
    <location>
        <begin position="367"/>
        <end position="387"/>
    </location>
</feature>
<evidence type="ECO:0000313" key="3">
    <source>
        <dbReference type="Proteomes" id="UP000295391"/>
    </source>
</evidence>
<organism evidence="2 3">
    <name type="scientific">Maritalea mobilis</name>
    <dbReference type="NCBI Taxonomy" id="483324"/>
    <lineage>
        <taxon>Bacteria</taxon>
        <taxon>Pseudomonadati</taxon>
        <taxon>Pseudomonadota</taxon>
        <taxon>Alphaproteobacteria</taxon>
        <taxon>Hyphomicrobiales</taxon>
        <taxon>Devosiaceae</taxon>
        <taxon>Maritalea</taxon>
    </lineage>
</organism>
<accession>A0A4R6VCJ4</accession>
<sequence>MNFWLTETSKIRGKISEFLATVLKQSTLLLAATLLLRSGPVFIGICLTYVANAEEVSRITTMYLSVFFLSNVAGGGINAIATKYVARYSTNVFFSEVIRRTFFSLTTIYTILVLFIFGLSILYTESYDYVEECVLFAASLSSLMPLNLLLSILIGYQRIEFYFFVGLVNFAVFSTGSVLLYFTGNILIMPTTVLIASLLSLICAVVLLATAGQSVKTKTLKNQHQVWRCLLCKSLKNLLSNIFVAPTFFIMSFVLAKTALPMESAAFNLVLQLRNLVALVPNSVSQFFLPKLSKRSGSVGWVHYLIIQLMVVATMTLALYFGAEIIAAIYRDMTSLMVQGIKLMVVSSAIAAAASIQGQYFFVHAQYNINISLNIIWSFILIVLIITDSIPTMVSFVSHLIVAYSILFGIGLLLFALTRKGAQRNSHAD</sequence>
<protein>
    <recommendedName>
        <fullName evidence="4">O-antigen/teichoic acid export membrane protein</fullName>
    </recommendedName>
</protein>
<feature type="transmembrane region" description="Helical" evidence="1">
    <location>
        <begin position="301"/>
        <end position="330"/>
    </location>
</feature>
<gene>
    <name evidence="2" type="ORF">ATL17_3329</name>
</gene>
<evidence type="ECO:0000313" key="2">
    <source>
        <dbReference type="EMBL" id="TDQ60442.1"/>
    </source>
</evidence>
<feature type="transmembrane region" description="Helical" evidence="1">
    <location>
        <begin position="393"/>
        <end position="417"/>
    </location>
</feature>
<feature type="transmembrane region" description="Helical" evidence="1">
    <location>
        <begin position="188"/>
        <end position="211"/>
    </location>
</feature>
<keyword evidence="1" id="KW-0472">Membrane</keyword>
<reference evidence="2 3" key="1">
    <citation type="submission" date="2019-03" db="EMBL/GenBank/DDBJ databases">
        <title>Genomic Encyclopedia of Type Strains, Phase III (KMG-III): the genomes of soil and plant-associated and newly described type strains.</title>
        <authorList>
            <person name="Whitman W."/>
        </authorList>
    </citation>
    <scope>NUCLEOTIDE SEQUENCE [LARGE SCALE GENOMIC DNA]</scope>
    <source>
        <strain evidence="2 3">CGMCC 1.7002</strain>
    </source>
</reference>
<comment type="caution">
    <text evidence="2">The sequence shown here is derived from an EMBL/GenBank/DDBJ whole genome shotgun (WGS) entry which is preliminary data.</text>
</comment>
<dbReference type="Proteomes" id="UP000295391">
    <property type="component" value="Unassembled WGS sequence"/>
</dbReference>
<feature type="transmembrane region" description="Helical" evidence="1">
    <location>
        <begin position="28"/>
        <end position="50"/>
    </location>
</feature>
<name>A0A4R6VCJ4_9HYPH</name>
<keyword evidence="3" id="KW-1185">Reference proteome</keyword>